<dbReference type="UniPathway" id="UPA00143"/>
<proteinExistence type="predicted"/>
<dbReference type="InterPro" id="IPR001841">
    <property type="entry name" value="Znf_RING"/>
</dbReference>
<evidence type="ECO:0000256" key="2">
    <source>
        <dbReference type="ARBA" id="ARBA00022771"/>
    </source>
</evidence>
<dbReference type="GO" id="GO:0016567">
    <property type="term" value="P:protein ubiquitination"/>
    <property type="evidence" value="ECO:0007669"/>
    <property type="project" value="UniProtKB-UniPathway"/>
</dbReference>
<evidence type="ECO:0000313" key="8">
    <source>
        <dbReference type="Proteomes" id="UP000054383"/>
    </source>
</evidence>
<dbReference type="SMART" id="SM00184">
    <property type="entry name" value="RING"/>
    <property type="match status" value="1"/>
</dbReference>
<organism evidence="7 8">
    <name type="scientific">Talaromyces islandicus</name>
    <name type="common">Penicillium islandicum</name>
    <dbReference type="NCBI Taxonomy" id="28573"/>
    <lineage>
        <taxon>Eukaryota</taxon>
        <taxon>Fungi</taxon>
        <taxon>Dikarya</taxon>
        <taxon>Ascomycota</taxon>
        <taxon>Pezizomycotina</taxon>
        <taxon>Eurotiomycetes</taxon>
        <taxon>Eurotiomycetidae</taxon>
        <taxon>Eurotiales</taxon>
        <taxon>Trichocomaceae</taxon>
        <taxon>Talaromyces</taxon>
        <taxon>Talaromyces sect. Islandici</taxon>
    </lineage>
</organism>
<keyword evidence="1" id="KW-0479">Metal-binding</keyword>
<feature type="region of interest" description="Disordered" evidence="5">
    <location>
        <begin position="199"/>
        <end position="230"/>
    </location>
</feature>
<accession>A0A0U1M517</accession>
<dbReference type="PANTHER" id="PTHR23041">
    <property type="entry name" value="RING FINGER DOMAIN-CONTAINING"/>
    <property type="match status" value="1"/>
</dbReference>
<dbReference type="InterPro" id="IPR018957">
    <property type="entry name" value="Znf_C3HC4_RING-type"/>
</dbReference>
<dbReference type="PANTHER" id="PTHR23041:SF78">
    <property type="entry name" value="E3 UBIQUITIN-PROTEIN LIGASE RNF4"/>
    <property type="match status" value="1"/>
</dbReference>
<sequence length="241" mass="26138">MRKARTSPAWLPQAENSHRLPVTTCAVSAAALMTLMMEVGPDGQSPSFLPTSRAGPPLHFHAAELNILVDAFSFIAELMAKNLPRGVKRRRLSDDTIGLYSPSPVRSNTSPSAGADVVESVDLTGVNDDSALAQVLAKQREDAVKAQAAAEPQEGRTSLTATKCAICMDTPTDATTTICGHLFCHKCIIDSLRYDEERSEATTGKSNRGKCPACRKPISRRDMPGPRRDLVPLQFKLKRRP</sequence>
<dbReference type="Pfam" id="PF00097">
    <property type="entry name" value="zf-C3HC4"/>
    <property type="match status" value="1"/>
</dbReference>
<evidence type="ECO:0000259" key="6">
    <source>
        <dbReference type="PROSITE" id="PS50089"/>
    </source>
</evidence>
<feature type="compositionally biased region" description="Basic and acidic residues" evidence="5">
    <location>
        <begin position="219"/>
        <end position="230"/>
    </location>
</feature>
<dbReference type="PROSITE" id="PS00518">
    <property type="entry name" value="ZF_RING_1"/>
    <property type="match status" value="1"/>
</dbReference>
<keyword evidence="3" id="KW-0862">Zinc</keyword>
<gene>
    <name evidence="7" type="ORF">PISL3812_07681</name>
</gene>
<feature type="domain" description="RING-type" evidence="6">
    <location>
        <begin position="164"/>
        <end position="215"/>
    </location>
</feature>
<evidence type="ECO:0000256" key="1">
    <source>
        <dbReference type="ARBA" id="ARBA00022723"/>
    </source>
</evidence>
<dbReference type="InterPro" id="IPR047134">
    <property type="entry name" value="RNF4"/>
</dbReference>
<name>A0A0U1M517_TALIS</name>
<evidence type="ECO:0000313" key="7">
    <source>
        <dbReference type="EMBL" id="CRG90637.1"/>
    </source>
</evidence>
<evidence type="ECO:0000256" key="4">
    <source>
        <dbReference type="PROSITE-ProRule" id="PRU00175"/>
    </source>
</evidence>
<dbReference type="InterPro" id="IPR017907">
    <property type="entry name" value="Znf_RING_CS"/>
</dbReference>
<dbReference type="Gene3D" id="3.30.40.10">
    <property type="entry name" value="Zinc/RING finger domain, C3HC4 (zinc finger)"/>
    <property type="match status" value="1"/>
</dbReference>
<dbReference type="PROSITE" id="PS50089">
    <property type="entry name" value="ZF_RING_2"/>
    <property type="match status" value="1"/>
</dbReference>
<reference evidence="7 8" key="1">
    <citation type="submission" date="2015-04" db="EMBL/GenBank/DDBJ databases">
        <authorList>
            <person name="Syromyatnikov M.Y."/>
            <person name="Popov V.N."/>
        </authorList>
    </citation>
    <scope>NUCLEOTIDE SEQUENCE [LARGE SCALE GENOMIC DNA]</scope>
    <source>
        <strain evidence="7">WF-38-12</strain>
    </source>
</reference>
<dbReference type="STRING" id="28573.A0A0U1M517"/>
<keyword evidence="2 4" id="KW-0863">Zinc-finger</keyword>
<dbReference type="InterPro" id="IPR013083">
    <property type="entry name" value="Znf_RING/FYVE/PHD"/>
</dbReference>
<dbReference type="EMBL" id="CVMT01000008">
    <property type="protein sequence ID" value="CRG90637.1"/>
    <property type="molecule type" value="Genomic_DNA"/>
</dbReference>
<dbReference type="OrthoDB" id="6270329at2759"/>
<evidence type="ECO:0000256" key="5">
    <source>
        <dbReference type="SAM" id="MobiDB-lite"/>
    </source>
</evidence>
<keyword evidence="8" id="KW-1185">Reference proteome</keyword>
<dbReference type="SUPFAM" id="SSF57850">
    <property type="entry name" value="RING/U-box"/>
    <property type="match status" value="1"/>
</dbReference>
<dbReference type="GO" id="GO:0008270">
    <property type="term" value="F:zinc ion binding"/>
    <property type="evidence" value="ECO:0007669"/>
    <property type="project" value="UniProtKB-KW"/>
</dbReference>
<dbReference type="AlphaFoldDB" id="A0A0U1M517"/>
<protein>
    <recommendedName>
        <fullName evidence="6">RING-type domain-containing protein</fullName>
    </recommendedName>
</protein>
<evidence type="ECO:0000256" key="3">
    <source>
        <dbReference type="ARBA" id="ARBA00022833"/>
    </source>
</evidence>
<dbReference type="Proteomes" id="UP000054383">
    <property type="component" value="Unassembled WGS sequence"/>
</dbReference>